<sequence length="181" mass="21423">MDKKRKLFLKNDIKILPTAQPELQEDLASNFLNPKPKNSLRSLNRHHVVSLPKLTKLNSKLYKESKSFNNLLQNQSVISINHSLIEPKIKDKNYMMGEIEKIISQCNDDSFKNDIINEQLLKTENEMTEIVDKISRINEYNSKPKSRFRYIVRKKEPPLNRNSIRELIKNMKRMYIKIRAI</sequence>
<dbReference type="Proteomes" id="UP000187209">
    <property type="component" value="Unassembled WGS sequence"/>
</dbReference>
<evidence type="ECO:0000313" key="1">
    <source>
        <dbReference type="EMBL" id="OMJ77859.1"/>
    </source>
</evidence>
<gene>
    <name evidence="1" type="ORF">SteCoe_22459</name>
</gene>
<evidence type="ECO:0000313" key="2">
    <source>
        <dbReference type="Proteomes" id="UP000187209"/>
    </source>
</evidence>
<proteinExistence type="predicted"/>
<keyword evidence="2" id="KW-1185">Reference proteome</keyword>
<organism evidence="1 2">
    <name type="scientific">Stentor coeruleus</name>
    <dbReference type="NCBI Taxonomy" id="5963"/>
    <lineage>
        <taxon>Eukaryota</taxon>
        <taxon>Sar</taxon>
        <taxon>Alveolata</taxon>
        <taxon>Ciliophora</taxon>
        <taxon>Postciliodesmatophora</taxon>
        <taxon>Heterotrichea</taxon>
        <taxon>Heterotrichida</taxon>
        <taxon>Stentoridae</taxon>
        <taxon>Stentor</taxon>
    </lineage>
</organism>
<dbReference type="AlphaFoldDB" id="A0A1R2BM07"/>
<reference evidence="1 2" key="1">
    <citation type="submission" date="2016-11" db="EMBL/GenBank/DDBJ databases">
        <title>The macronuclear genome of Stentor coeruleus: a giant cell with tiny introns.</title>
        <authorList>
            <person name="Slabodnick M."/>
            <person name="Ruby J.G."/>
            <person name="Reiff S.B."/>
            <person name="Swart E.C."/>
            <person name="Gosai S."/>
            <person name="Prabakaran S."/>
            <person name="Witkowska E."/>
            <person name="Larue G.E."/>
            <person name="Fisher S."/>
            <person name="Freeman R.M."/>
            <person name="Gunawardena J."/>
            <person name="Chu W."/>
            <person name="Stover N.A."/>
            <person name="Gregory B.D."/>
            <person name="Nowacki M."/>
            <person name="Derisi J."/>
            <person name="Roy S.W."/>
            <person name="Marshall W.F."/>
            <person name="Sood P."/>
        </authorList>
    </citation>
    <scope>NUCLEOTIDE SEQUENCE [LARGE SCALE GENOMIC DNA]</scope>
    <source>
        <strain evidence="1">WM001</strain>
    </source>
</reference>
<protein>
    <submittedName>
        <fullName evidence="1">Uncharacterized protein</fullName>
    </submittedName>
</protein>
<dbReference type="EMBL" id="MPUH01000552">
    <property type="protein sequence ID" value="OMJ77859.1"/>
    <property type="molecule type" value="Genomic_DNA"/>
</dbReference>
<accession>A0A1R2BM07</accession>
<name>A0A1R2BM07_9CILI</name>
<comment type="caution">
    <text evidence="1">The sequence shown here is derived from an EMBL/GenBank/DDBJ whole genome shotgun (WGS) entry which is preliminary data.</text>
</comment>